<evidence type="ECO:0000256" key="19">
    <source>
        <dbReference type="SAM" id="Phobius"/>
    </source>
</evidence>
<dbReference type="Proteomes" id="UP000007264">
    <property type="component" value="Unassembled WGS sequence"/>
</dbReference>
<accession>I0YJZ2</accession>
<evidence type="ECO:0000256" key="11">
    <source>
        <dbReference type="ARBA" id="ARBA00023136"/>
    </source>
</evidence>
<feature type="transmembrane region" description="Helical" evidence="19">
    <location>
        <begin position="233"/>
        <end position="252"/>
    </location>
</feature>
<dbReference type="FunFam" id="1.20.120.1630:FF:000009">
    <property type="entry name" value="C-14 sterol reductase"/>
    <property type="match status" value="1"/>
</dbReference>
<feature type="transmembrane region" description="Helical" evidence="19">
    <location>
        <begin position="117"/>
        <end position="136"/>
    </location>
</feature>
<evidence type="ECO:0000256" key="9">
    <source>
        <dbReference type="ARBA" id="ARBA00023011"/>
    </source>
</evidence>
<evidence type="ECO:0000256" key="18">
    <source>
        <dbReference type="ARBA" id="ARBA00083315"/>
    </source>
</evidence>
<dbReference type="GO" id="GO:1902652">
    <property type="term" value="P:secondary alcohol metabolic process"/>
    <property type="evidence" value="ECO:0007669"/>
    <property type="project" value="UniProtKB-ARBA"/>
</dbReference>
<keyword evidence="4 19" id="KW-0812">Transmembrane</keyword>
<name>I0YJZ2_COCSC</name>
<organism evidence="20 21">
    <name type="scientific">Coccomyxa subellipsoidea (strain C-169)</name>
    <name type="common">Green microalga</name>
    <dbReference type="NCBI Taxonomy" id="574566"/>
    <lineage>
        <taxon>Eukaryota</taxon>
        <taxon>Viridiplantae</taxon>
        <taxon>Chlorophyta</taxon>
        <taxon>core chlorophytes</taxon>
        <taxon>Trebouxiophyceae</taxon>
        <taxon>Trebouxiophyceae incertae sedis</taxon>
        <taxon>Coccomyxaceae</taxon>
        <taxon>Coccomyxa</taxon>
        <taxon>Coccomyxa subellipsoidea</taxon>
    </lineage>
</organism>
<keyword evidence="21" id="KW-1185">Reference proteome</keyword>
<dbReference type="PANTHER" id="PTHR21257">
    <property type="entry name" value="DELTA(14)-STEROL REDUCTASE"/>
    <property type="match status" value="1"/>
</dbReference>
<protein>
    <recommendedName>
        <fullName evidence="16">Delta(14)-sterol reductase ERG24</fullName>
    </recommendedName>
    <alternativeName>
        <fullName evidence="18">C-14 sterol reductase ERG24</fullName>
    </alternativeName>
    <alternativeName>
        <fullName evidence="17">Sterol C14-reductase ERG24</fullName>
    </alternativeName>
</protein>
<keyword evidence="10" id="KW-0443">Lipid metabolism</keyword>
<dbReference type="Pfam" id="PF01222">
    <property type="entry name" value="ERG4_ERG24"/>
    <property type="match status" value="1"/>
</dbReference>
<evidence type="ECO:0000256" key="14">
    <source>
        <dbReference type="ARBA" id="ARBA00052254"/>
    </source>
</evidence>
<keyword evidence="11 19" id="KW-0472">Membrane</keyword>
<dbReference type="AlphaFoldDB" id="I0YJZ2"/>
<dbReference type="GO" id="GO:0046165">
    <property type="term" value="P:alcohol biosynthetic process"/>
    <property type="evidence" value="ECO:0007669"/>
    <property type="project" value="UniProtKB-ARBA"/>
</dbReference>
<dbReference type="RefSeq" id="XP_005643255.1">
    <property type="nucleotide sequence ID" value="XM_005643198.1"/>
</dbReference>
<dbReference type="KEGG" id="csl:COCSUDRAFT_26214"/>
<dbReference type="PROSITE" id="PS01017">
    <property type="entry name" value="STEROL_REDUCT_1"/>
    <property type="match status" value="1"/>
</dbReference>
<dbReference type="OrthoDB" id="5326588at2759"/>
<comment type="pathway">
    <text evidence="15">Steroid biosynthesis; zymosterol biosynthesis; zymosterol from lanosterol: step 2/6.</text>
</comment>
<evidence type="ECO:0000256" key="4">
    <source>
        <dbReference type="ARBA" id="ARBA00022692"/>
    </source>
</evidence>
<evidence type="ECO:0000256" key="2">
    <source>
        <dbReference type="ARBA" id="ARBA00005402"/>
    </source>
</evidence>
<evidence type="ECO:0000256" key="6">
    <source>
        <dbReference type="ARBA" id="ARBA00022955"/>
    </source>
</evidence>
<feature type="transmembrane region" description="Helical" evidence="19">
    <location>
        <begin position="272"/>
        <end position="290"/>
    </location>
</feature>
<keyword evidence="12" id="KW-1207">Sterol metabolism</keyword>
<comment type="caution">
    <text evidence="20">The sequence shown here is derived from an EMBL/GenBank/DDBJ whole genome shotgun (WGS) entry which is preliminary data.</text>
</comment>
<keyword evidence="8" id="KW-0560">Oxidoreductase</keyword>
<dbReference type="GO" id="GO:0005789">
    <property type="term" value="C:endoplasmic reticulum membrane"/>
    <property type="evidence" value="ECO:0007669"/>
    <property type="project" value="TreeGrafter"/>
</dbReference>
<sequence length="435" mass="48680">MCRPQAGKSEGKKPAGSKDELEYEFMGPWIGPLGIMAGLPAVCYALVYTCNAKGCSALLGPAAWPVFPEGTKLFTAEALAVFVGWFCLQVLLHLLLPGPSEQGVLLANNRRLRYKLTGVRNLGVTLAVVGYFGFYTQQLNLAWVYINFLPLLSAAVLFSFALSACLYVTSFRKGALLAKGGNTGNHLYDFFIGRELNPRIGSFDLKEFCELYPGLIGWLVVDLGMLQKQWQDLGYISTPLLLVCAFQGLYVLDALWLEKAILTTMDITTDGFGFMLAFGDLAWVPFTYSLQARYLVDHPRTLSSWAVAGILALKALGYLIFRGSNSQKNAFRQNPEQPSVRRLKTITTASGRRLIVSGWWGIARHINYFGDWLMAWAWCLPCGFDHIVPYFYVIYFGALLVHRDLRDGHACALKYGKDWDRYCAIVKYRIVPLVY</sequence>
<dbReference type="InterPro" id="IPR001171">
    <property type="entry name" value="ERG24_DHCR-like"/>
</dbReference>
<dbReference type="GeneID" id="17036640"/>
<dbReference type="GO" id="GO:0016126">
    <property type="term" value="P:sterol biosynthetic process"/>
    <property type="evidence" value="ECO:0007669"/>
    <property type="project" value="UniProtKB-KW"/>
</dbReference>
<evidence type="ECO:0000256" key="10">
    <source>
        <dbReference type="ARBA" id="ARBA00023098"/>
    </source>
</evidence>
<evidence type="ECO:0000256" key="12">
    <source>
        <dbReference type="ARBA" id="ARBA00023166"/>
    </source>
</evidence>
<dbReference type="GO" id="GO:0016129">
    <property type="term" value="P:phytosteroid biosynthetic process"/>
    <property type="evidence" value="ECO:0007669"/>
    <property type="project" value="UniProtKB-ARBA"/>
</dbReference>
<keyword evidence="3" id="KW-0444">Lipid biosynthesis</keyword>
<feature type="transmembrane region" description="Helical" evidence="19">
    <location>
        <begin position="73"/>
        <end position="96"/>
    </location>
</feature>
<comment type="catalytic activity">
    <reaction evidence="14">
        <text>4,4-dimethyl-5alpha-cholesta-8,24-dien-3beta-ol + NADP(+) = 4,4-dimethyl-5alpha-cholesta-8,14,24-trien-3beta-ol + NADPH + H(+)</text>
        <dbReference type="Rhea" id="RHEA:18561"/>
        <dbReference type="ChEBI" id="CHEBI:15378"/>
        <dbReference type="ChEBI" id="CHEBI:17813"/>
        <dbReference type="ChEBI" id="CHEBI:18364"/>
        <dbReference type="ChEBI" id="CHEBI:57783"/>
        <dbReference type="ChEBI" id="CHEBI:58349"/>
        <dbReference type="EC" id="1.3.1.70"/>
    </reaction>
    <physiologicalReaction direction="right-to-left" evidence="14">
        <dbReference type="Rhea" id="RHEA:18563"/>
    </physiologicalReaction>
</comment>
<dbReference type="PROSITE" id="PS01018">
    <property type="entry name" value="STEROL_REDUCT_2"/>
    <property type="match status" value="1"/>
</dbReference>
<feature type="transmembrane region" description="Helical" evidence="19">
    <location>
        <begin position="375"/>
        <end position="401"/>
    </location>
</feature>
<dbReference type="eggNOG" id="KOG1435">
    <property type="taxonomic scope" value="Eukaryota"/>
</dbReference>
<keyword evidence="7 19" id="KW-1133">Transmembrane helix</keyword>
<evidence type="ECO:0000256" key="5">
    <source>
        <dbReference type="ARBA" id="ARBA00022857"/>
    </source>
</evidence>
<dbReference type="InterPro" id="IPR018083">
    <property type="entry name" value="Sterol_reductase_CS"/>
</dbReference>
<dbReference type="GO" id="GO:0050613">
    <property type="term" value="F:Delta14-sterol reductase activity"/>
    <property type="evidence" value="ECO:0007669"/>
    <property type="project" value="UniProtKB-EC"/>
</dbReference>
<feature type="transmembrane region" description="Helical" evidence="19">
    <location>
        <begin position="142"/>
        <end position="169"/>
    </location>
</feature>
<evidence type="ECO:0000313" key="20">
    <source>
        <dbReference type="EMBL" id="EIE18711.1"/>
    </source>
</evidence>
<dbReference type="PANTHER" id="PTHR21257:SF52">
    <property type="entry name" value="DELTA(14)-STEROL REDUCTASE TM7SF2"/>
    <property type="match status" value="1"/>
</dbReference>
<evidence type="ECO:0000256" key="1">
    <source>
        <dbReference type="ARBA" id="ARBA00004141"/>
    </source>
</evidence>
<evidence type="ECO:0000313" key="21">
    <source>
        <dbReference type="Proteomes" id="UP000007264"/>
    </source>
</evidence>
<evidence type="ECO:0000256" key="13">
    <source>
        <dbReference type="ARBA" id="ARBA00023221"/>
    </source>
</evidence>
<feature type="transmembrane region" description="Helical" evidence="19">
    <location>
        <begin position="302"/>
        <end position="321"/>
    </location>
</feature>
<evidence type="ECO:0000256" key="16">
    <source>
        <dbReference type="ARBA" id="ARBA00074394"/>
    </source>
</evidence>
<evidence type="ECO:0000256" key="8">
    <source>
        <dbReference type="ARBA" id="ARBA00023002"/>
    </source>
</evidence>
<dbReference type="EMBL" id="AGSI01000022">
    <property type="protein sequence ID" value="EIE18711.1"/>
    <property type="molecule type" value="Genomic_DNA"/>
</dbReference>
<gene>
    <name evidence="20" type="ORF">COCSUDRAFT_26214</name>
</gene>
<keyword evidence="13" id="KW-0753">Steroid metabolism</keyword>
<evidence type="ECO:0000256" key="15">
    <source>
        <dbReference type="ARBA" id="ARBA00060638"/>
    </source>
</evidence>
<reference evidence="20 21" key="1">
    <citation type="journal article" date="2012" name="Genome Biol.">
        <title>The genome of the polar eukaryotic microalga coccomyxa subellipsoidea reveals traits of cold adaptation.</title>
        <authorList>
            <person name="Blanc G."/>
            <person name="Agarkova I."/>
            <person name="Grimwood J."/>
            <person name="Kuo A."/>
            <person name="Brueggeman A."/>
            <person name="Dunigan D."/>
            <person name="Gurnon J."/>
            <person name="Ladunga I."/>
            <person name="Lindquist E."/>
            <person name="Lucas S."/>
            <person name="Pangilinan J."/>
            <person name="Proschold T."/>
            <person name="Salamov A."/>
            <person name="Schmutz J."/>
            <person name="Weeks D."/>
            <person name="Yamada T."/>
            <person name="Claverie J.M."/>
            <person name="Grigoriev I."/>
            <person name="Van Etten J."/>
            <person name="Lomsadze A."/>
            <person name="Borodovsky M."/>
        </authorList>
    </citation>
    <scope>NUCLEOTIDE SEQUENCE [LARGE SCALE GENOMIC DNA]</scope>
    <source>
        <strain evidence="20 21">C-169</strain>
    </source>
</reference>
<keyword evidence="9" id="KW-0756">Sterol biosynthesis</keyword>
<comment type="subcellular location">
    <subcellularLocation>
        <location evidence="1">Membrane</location>
        <topology evidence="1">Multi-pass membrane protein</topology>
    </subcellularLocation>
</comment>
<dbReference type="STRING" id="574566.I0YJZ2"/>
<evidence type="ECO:0000256" key="17">
    <source>
        <dbReference type="ARBA" id="ARBA00077841"/>
    </source>
</evidence>
<comment type="similarity">
    <text evidence="2">Belongs to the ERG4/ERG24 family.</text>
</comment>
<proteinExistence type="inferred from homology"/>
<evidence type="ECO:0000256" key="3">
    <source>
        <dbReference type="ARBA" id="ARBA00022516"/>
    </source>
</evidence>
<evidence type="ECO:0000256" key="7">
    <source>
        <dbReference type="ARBA" id="ARBA00022989"/>
    </source>
</evidence>
<keyword evidence="5" id="KW-0521">NADP</keyword>
<keyword evidence="6" id="KW-0752">Steroid biosynthesis</keyword>
<dbReference type="Gene3D" id="1.20.120.1630">
    <property type="match status" value="1"/>
</dbReference>